<dbReference type="PANTHER" id="PTHR10366">
    <property type="entry name" value="NAD DEPENDENT EPIMERASE/DEHYDRATASE"/>
    <property type="match status" value="1"/>
</dbReference>
<dbReference type="InterPro" id="IPR036291">
    <property type="entry name" value="NAD(P)-bd_dom_sf"/>
</dbReference>
<evidence type="ECO:0000256" key="1">
    <source>
        <dbReference type="ARBA" id="ARBA00023002"/>
    </source>
</evidence>
<dbReference type="PANTHER" id="PTHR10366:SF562">
    <property type="entry name" value="ALDEHYDE REDUCTASE II (AFU_ORTHOLOGUE AFUA_1G11360)"/>
    <property type="match status" value="1"/>
</dbReference>
<reference evidence="4 5" key="1">
    <citation type="journal article" date="2021" name="Nat. Commun.">
        <title>Genetic determinants of endophytism in the Arabidopsis root mycobiome.</title>
        <authorList>
            <person name="Mesny F."/>
            <person name="Miyauchi S."/>
            <person name="Thiergart T."/>
            <person name="Pickel B."/>
            <person name="Atanasova L."/>
            <person name="Karlsson M."/>
            <person name="Huettel B."/>
            <person name="Barry K.W."/>
            <person name="Haridas S."/>
            <person name="Chen C."/>
            <person name="Bauer D."/>
            <person name="Andreopoulos W."/>
            <person name="Pangilinan J."/>
            <person name="LaButti K."/>
            <person name="Riley R."/>
            <person name="Lipzen A."/>
            <person name="Clum A."/>
            <person name="Drula E."/>
            <person name="Henrissat B."/>
            <person name="Kohler A."/>
            <person name="Grigoriev I.V."/>
            <person name="Martin F.M."/>
            <person name="Hacquard S."/>
        </authorList>
    </citation>
    <scope>NUCLEOTIDE SEQUENCE [LARGE SCALE GENOMIC DNA]</scope>
    <source>
        <strain evidence="4 5">MPI-SDFR-AT-0080</strain>
    </source>
</reference>
<dbReference type="InterPro" id="IPR050425">
    <property type="entry name" value="NAD(P)_dehydrat-like"/>
</dbReference>
<evidence type="ECO:0000259" key="3">
    <source>
        <dbReference type="Pfam" id="PF01370"/>
    </source>
</evidence>
<sequence>MAFPDHPAIAPGSTILVTGANGFVGAHIADQLLQYGYKVRGTVRDAGKHGWLADLFKQKYGREKFELVTVEDMAEDGAFDQAVSGVSGIAHVASVRSTNVTPEELIRITVAGTLSCLKSAAKEPSVQRFVLTSSSAAVRSLQDYRGSDVVSAEEYDEKTVALSKAIPDTLPPMQKSLIAYFASKVRSEQVFWEWVKENRPHFVANSVLPPTIYGSPLDVANQGFPSTAKIPLQILDGDTESLKHVQRWYYVHVQDVARLHVAGLIHPGASGERIFAFAGAYSINEFFDVFEKSVPGYKSPEKIPGLDFPLAAIGPREKAESLLKDLGRPGFVGLEETIAESVQTRIHPSSQ</sequence>
<name>A0ABQ8G373_9PEZI</name>
<gene>
    <name evidence="4" type="ORF">B0J12DRAFT_761083</name>
</gene>
<accession>A0ABQ8G373</accession>
<dbReference type="Pfam" id="PF01370">
    <property type="entry name" value="Epimerase"/>
    <property type="match status" value="1"/>
</dbReference>
<dbReference type="SUPFAM" id="SSF51735">
    <property type="entry name" value="NAD(P)-binding Rossmann-fold domains"/>
    <property type="match status" value="1"/>
</dbReference>
<proteinExistence type="inferred from homology"/>
<feature type="domain" description="NAD-dependent epimerase/dehydratase" evidence="3">
    <location>
        <begin position="15"/>
        <end position="269"/>
    </location>
</feature>
<dbReference type="InterPro" id="IPR001509">
    <property type="entry name" value="Epimerase_deHydtase"/>
</dbReference>
<comment type="caution">
    <text evidence="4">The sequence shown here is derived from an EMBL/GenBank/DDBJ whole genome shotgun (WGS) entry which is preliminary data.</text>
</comment>
<dbReference type="Proteomes" id="UP000774617">
    <property type="component" value="Unassembled WGS sequence"/>
</dbReference>
<organism evidence="4 5">
    <name type="scientific">Macrophomina phaseolina</name>
    <dbReference type="NCBI Taxonomy" id="35725"/>
    <lineage>
        <taxon>Eukaryota</taxon>
        <taxon>Fungi</taxon>
        <taxon>Dikarya</taxon>
        <taxon>Ascomycota</taxon>
        <taxon>Pezizomycotina</taxon>
        <taxon>Dothideomycetes</taxon>
        <taxon>Dothideomycetes incertae sedis</taxon>
        <taxon>Botryosphaeriales</taxon>
        <taxon>Botryosphaeriaceae</taxon>
        <taxon>Macrophomina</taxon>
    </lineage>
</organism>
<keyword evidence="5" id="KW-1185">Reference proteome</keyword>
<keyword evidence="1" id="KW-0560">Oxidoreductase</keyword>
<dbReference type="Gene3D" id="3.40.50.720">
    <property type="entry name" value="NAD(P)-binding Rossmann-like Domain"/>
    <property type="match status" value="1"/>
</dbReference>
<comment type="similarity">
    <text evidence="2">Belongs to the NAD(P)-dependent epimerase/dehydratase family. Dihydroflavonol-4-reductase subfamily.</text>
</comment>
<dbReference type="EMBL" id="JAGTJR010000023">
    <property type="protein sequence ID" value="KAH7043312.1"/>
    <property type="molecule type" value="Genomic_DNA"/>
</dbReference>
<evidence type="ECO:0000313" key="5">
    <source>
        <dbReference type="Proteomes" id="UP000774617"/>
    </source>
</evidence>
<protein>
    <submittedName>
        <fullName evidence="4">NAD dependent epimerase/dehydratase</fullName>
    </submittedName>
</protein>
<evidence type="ECO:0000313" key="4">
    <source>
        <dbReference type="EMBL" id="KAH7043312.1"/>
    </source>
</evidence>
<evidence type="ECO:0000256" key="2">
    <source>
        <dbReference type="ARBA" id="ARBA00023445"/>
    </source>
</evidence>